<gene>
    <name evidence="1" type="ORF">L6164_028046</name>
</gene>
<sequence>MSNITRHSSLSTTQISIFISSLLSLLELAILMDSISNLQSFNSRSKVLNSPPSEPPDIGNWFSSYEYNTPSPDSNVNLEDSAPRGCEFKKDEASEAGEANFKKLVADEKLIESNTDSEQDKHEDGFLIKSVDSFSSHSLLSEPPDIRNWLSSYVYESFVPDTISLYGDSATKETESEGEGSILEEEIEDEVRYEAIQPRGSSEQDISSPRKDLKVKQPPSRVTGTLEMFALRIGNWNYDKILHPCLHESTLQRDNSPTKSKYEETLSLNLANPECNQEATLLSADINTRCSDNKCIRSPELMRVEDIRETRSNAKMQHDNLDTGVNLANRDKENEEDMKLKNGFVSTRKNRCYLANDQNSSKRSQEMLSKDSSKHAVVKRKALAEATNYQQSNAKEVTGKWQCPQKGKPGTGPSLKQLRLERWLHRA</sequence>
<keyword evidence="2" id="KW-1185">Reference proteome</keyword>
<name>A0ACB9LVT8_BAUVA</name>
<dbReference type="EMBL" id="CM039436">
    <property type="protein sequence ID" value="KAI4315213.1"/>
    <property type="molecule type" value="Genomic_DNA"/>
</dbReference>
<proteinExistence type="predicted"/>
<accession>A0ACB9LVT8</accession>
<reference evidence="1 2" key="1">
    <citation type="journal article" date="2022" name="DNA Res.">
        <title>Chromosomal-level genome assembly of the orchid tree Bauhinia variegata (Leguminosae; Cercidoideae) supports the allotetraploid origin hypothesis of Bauhinia.</title>
        <authorList>
            <person name="Zhong Y."/>
            <person name="Chen Y."/>
            <person name="Zheng D."/>
            <person name="Pang J."/>
            <person name="Liu Y."/>
            <person name="Luo S."/>
            <person name="Meng S."/>
            <person name="Qian L."/>
            <person name="Wei D."/>
            <person name="Dai S."/>
            <person name="Zhou R."/>
        </authorList>
    </citation>
    <scope>NUCLEOTIDE SEQUENCE [LARGE SCALE GENOMIC DNA]</scope>
    <source>
        <strain evidence="1">BV-YZ2020</strain>
    </source>
</reference>
<comment type="caution">
    <text evidence="1">The sequence shown here is derived from an EMBL/GenBank/DDBJ whole genome shotgun (WGS) entry which is preliminary data.</text>
</comment>
<evidence type="ECO:0000313" key="2">
    <source>
        <dbReference type="Proteomes" id="UP000828941"/>
    </source>
</evidence>
<organism evidence="1 2">
    <name type="scientific">Bauhinia variegata</name>
    <name type="common">Purple orchid tree</name>
    <name type="synonym">Phanera variegata</name>
    <dbReference type="NCBI Taxonomy" id="167791"/>
    <lineage>
        <taxon>Eukaryota</taxon>
        <taxon>Viridiplantae</taxon>
        <taxon>Streptophyta</taxon>
        <taxon>Embryophyta</taxon>
        <taxon>Tracheophyta</taxon>
        <taxon>Spermatophyta</taxon>
        <taxon>Magnoliopsida</taxon>
        <taxon>eudicotyledons</taxon>
        <taxon>Gunneridae</taxon>
        <taxon>Pentapetalae</taxon>
        <taxon>rosids</taxon>
        <taxon>fabids</taxon>
        <taxon>Fabales</taxon>
        <taxon>Fabaceae</taxon>
        <taxon>Cercidoideae</taxon>
        <taxon>Cercideae</taxon>
        <taxon>Bauhiniinae</taxon>
        <taxon>Bauhinia</taxon>
    </lineage>
</organism>
<evidence type="ECO:0000313" key="1">
    <source>
        <dbReference type="EMBL" id="KAI4315213.1"/>
    </source>
</evidence>
<protein>
    <submittedName>
        <fullName evidence="1">Uncharacterized protein</fullName>
    </submittedName>
</protein>
<dbReference type="Proteomes" id="UP000828941">
    <property type="component" value="Chromosome 11"/>
</dbReference>